<dbReference type="CDD" id="cd01879">
    <property type="entry name" value="FeoB"/>
    <property type="match status" value="1"/>
</dbReference>
<evidence type="ECO:0000256" key="9">
    <source>
        <dbReference type="ARBA" id="ARBA00022989"/>
    </source>
</evidence>
<dbReference type="PROSITE" id="PS51711">
    <property type="entry name" value="G_FEOB"/>
    <property type="match status" value="1"/>
</dbReference>
<keyword evidence="12 15" id="KW-0342">GTP-binding</keyword>
<evidence type="ECO:0000256" key="7">
    <source>
        <dbReference type="ARBA" id="ARBA00022692"/>
    </source>
</evidence>
<gene>
    <name evidence="19" type="ORF">SAMN05216469_111114</name>
</gene>
<feature type="binding site" evidence="16">
    <location>
        <position position="23"/>
    </location>
    <ligand>
        <name>Mg(2+)</name>
        <dbReference type="ChEBI" id="CHEBI:18420"/>
        <label>2</label>
    </ligand>
</feature>
<keyword evidence="7 17" id="KW-0812">Transmembrane</keyword>
<keyword evidence="4" id="KW-1003">Cell membrane</keyword>
<keyword evidence="16" id="KW-0460">Magnesium</keyword>
<dbReference type="EMBL" id="FOAT01000011">
    <property type="protein sequence ID" value="SEL09791.1"/>
    <property type="molecule type" value="Genomic_DNA"/>
</dbReference>
<feature type="binding site" evidence="16">
    <location>
        <position position="21"/>
    </location>
    <ligand>
        <name>Mg(2+)</name>
        <dbReference type="ChEBI" id="CHEBI:18420"/>
        <label>2</label>
    </ligand>
</feature>
<feature type="binding site" evidence="15">
    <location>
        <begin position="114"/>
        <end position="117"/>
    </location>
    <ligand>
        <name>GTP</name>
        <dbReference type="ChEBI" id="CHEBI:37565"/>
        <label>1</label>
    </ligand>
</feature>
<keyword evidence="8 15" id="KW-0547">Nucleotide-binding</keyword>
<evidence type="ECO:0000256" key="15">
    <source>
        <dbReference type="PIRSR" id="PIRSR603373-1"/>
    </source>
</evidence>
<comment type="function">
    <text evidence="1 17">Probable transporter of a GTP-driven Fe(2+) uptake system.</text>
</comment>
<feature type="transmembrane region" description="Helical" evidence="17">
    <location>
        <begin position="760"/>
        <end position="785"/>
    </location>
</feature>
<feature type="transmembrane region" description="Helical" evidence="17">
    <location>
        <begin position="704"/>
        <end position="723"/>
    </location>
</feature>
<evidence type="ECO:0000313" key="20">
    <source>
        <dbReference type="Proteomes" id="UP000186015"/>
    </source>
</evidence>
<keyword evidence="10 17" id="KW-0408">Iron</keyword>
<dbReference type="InterPro" id="IPR011642">
    <property type="entry name" value="Gate_dom"/>
</dbReference>
<feature type="transmembrane region" description="Helical" evidence="17">
    <location>
        <begin position="543"/>
        <end position="563"/>
    </location>
</feature>
<keyword evidence="5 17" id="KW-0410">Iron transport</keyword>
<feature type="binding site" evidence="16">
    <location>
        <position position="24"/>
    </location>
    <ligand>
        <name>Mg(2+)</name>
        <dbReference type="ChEBI" id="CHEBI:18420"/>
        <label>2</label>
    </ligand>
</feature>
<dbReference type="Pfam" id="PF07670">
    <property type="entry name" value="Gate"/>
    <property type="match status" value="2"/>
</dbReference>
<evidence type="ECO:0000256" key="11">
    <source>
        <dbReference type="ARBA" id="ARBA00023065"/>
    </source>
</evidence>
<proteinExistence type="inferred from homology"/>
<feature type="binding site" evidence="16">
    <location>
        <position position="20"/>
    </location>
    <ligand>
        <name>Mg(2+)</name>
        <dbReference type="ChEBI" id="CHEBI:18420"/>
        <label>2</label>
    </ligand>
</feature>
<protein>
    <recommendedName>
        <fullName evidence="14 17">Ferrous iron transport protein B</fullName>
    </recommendedName>
</protein>
<evidence type="ECO:0000256" key="3">
    <source>
        <dbReference type="ARBA" id="ARBA00022448"/>
    </source>
</evidence>
<dbReference type="Gene3D" id="1.10.287.1770">
    <property type="match status" value="1"/>
</dbReference>
<evidence type="ECO:0000256" key="8">
    <source>
        <dbReference type="ARBA" id="ARBA00022741"/>
    </source>
</evidence>
<evidence type="ECO:0000256" key="4">
    <source>
        <dbReference type="ARBA" id="ARBA00022475"/>
    </source>
</evidence>
<dbReference type="InterPro" id="IPR027417">
    <property type="entry name" value="P-loop_NTPase"/>
</dbReference>
<comment type="similarity">
    <text evidence="17">Belongs to the TRAFAC class TrmE-Era-EngA-EngB-Septin-like GTPase superfamily. FeoB GTPase (TC 9.A.8) family.</text>
</comment>
<dbReference type="InterPro" id="IPR011640">
    <property type="entry name" value="Fe2_transport_prot_B_C"/>
</dbReference>
<dbReference type="Pfam" id="PF07664">
    <property type="entry name" value="FeoB_C"/>
    <property type="match status" value="1"/>
</dbReference>
<dbReference type="Proteomes" id="UP000186015">
    <property type="component" value="Unassembled WGS sequence"/>
</dbReference>
<evidence type="ECO:0000256" key="1">
    <source>
        <dbReference type="ARBA" id="ARBA00003926"/>
    </source>
</evidence>
<reference evidence="19 20" key="1">
    <citation type="submission" date="2016-10" db="EMBL/GenBank/DDBJ databases">
        <authorList>
            <person name="de Groot N.N."/>
        </authorList>
    </citation>
    <scope>NUCLEOTIDE SEQUENCE [LARGE SCALE GENOMIC DNA]</scope>
    <source>
        <strain evidence="19 20">KH2T6</strain>
    </source>
</reference>
<comment type="subcellular location">
    <subcellularLocation>
        <location evidence="2">Cell inner membrane</location>
        <topology evidence="2">Multi-pass membrane protein</topology>
    </subcellularLocation>
    <subcellularLocation>
        <location evidence="17">Cell membrane</location>
        <topology evidence="17">Multi-pass membrane protein</topology>
    </subcellularLocation>
</comment>
<organism evidence="19 20">
    <name type="scientific">Ruminococcus albus</name>
    <dbReference type="NCBI Taxonomy" id="1264"/>
    <lineage>
        <taxon>Bacteria</taxon>
        <taxon>Bacillati</taxon>
        <taxon>Bacillota</taxon>
        <taxon>Clostridia</taxon>
        <taxon>Eubacteriales</taxon>
        <taxon>Oscillospiraceae</taxon>
        <taxon>Ruminococcus</taxon>
    </lineage>
</organism>
<dbReference type="RefSeq" id="WP_074834166.1">
    <property type="nucleotide sequence ID" value="NZ_FOAT01000011.1"/>
</dbReference>
<dbReference type="FunFam" id="3.40.50.300:FF:000426">
    <property type="entry name" value="Ferrous iron transport protein B"/>
    <property type="match status" value="1"/>
</dbReference>
<dbReference type="PANTHER" id="PTHR43185">
    <property type="entry name" value="FERROUS IRON TRANSPORT PROTEIN B"/>
    <property type="match status" value="1"/>
</dbReference>
<dbReference type="OrthoDB" id="9809127at2"/>
<dbReference type="NCBIfam" id="TIGR00437">
    <property type="entry name" value="feoB"/>
    <property type="match status" value="1"/>
</dbReference>
<keyword evidence="13 17" id="KW-0472">Membrane</keyword>
<keyword evidence="16" id="KW-0479">Metal-binding</keyword>
<evidence type="ECO:0000256" key="5">
    <source>
        <dbReference type="ARBA" id="ARBA00022496"/>
    </source>
</evidence>
<evidence type="ECO:0000256" key="2">
    <source>
        <dbReference type="ARBA" id="ARBA00004429"/>
    </source>
</evidence>
<feature type="binding site" evidence="15">
    <location>
        <begin position="9"/>
        <end position="16"/>
    </location>
    <ligand>
        <name>GTP</name>
        <dbReference type="ChEBI" id="CHEBI:37565"/>
        <label>1</label>
    </ligand>
</feature>
<feature type="domain" description="FeoB-type G" evidence="18">
    <location>
        <begin position="2"/>
        <end position="163"/>
    </location>
</feature>
<dbReference type="PANTHER" id="PTHR43185:SF1">
    <property type="entry name" value="FE(2+) TRANSPORTER FEOB"/>
    <property type="match status" value="1"/>
</dbReference>
<feature type="transmembrane region" description="Helical" evidence="17">
    <location>
        <begin position="281"/>
        <end position="304"/>
    </location>
</feature>
<dbReference type="Pfam" id="PF17910">
    <property type="entry name" value="FeoB_Cyto"/>
    <property type="match status" value="1"/>
</dbReference>
<feature type="transmembrane region" description="Helical" evidence="17">
    <location>
        <begin position="513"/>
        <end position="537"/>
    </location>
</feature>
<accession>A0A1H7MFD6</accession>
<dbReference type="SUPFAM" id="SSF52540">
    <property type="entry name" value="P-loop containing nucleoside triphosphate hydrolases"/>
    <property type="match status" value="1"/>
</dbReference>
<evidence type="ECO:0000256" key="6">
    <source>
        <dbReference type="ARBA" id="ARBA00022519"/>
    </source>
</evidence>
<feature type="binding site" evidence="15">
    <location>
        <begin position="54"/>
        <end position="57"/>
    </location>
    <ligand>
        <name>GTP</name>
        <dbReference type="ChEBI" id="CHEBI:37565"/>
        <label>1</label>
    </ligand>
</feature>
<feature type="binding site" evidence="15">
    <location>
        <begin position="34"/>
        <end position="38"/>
    </location>
    <ligand>
        <name>GTP</name>
        <dbReference type="ChEBI" id="CHEBI:37565"/>
        <label>1</label>
    </ligand>
</feature>
<dbReference type="GO" id="GO:0015093">
    <property type="term" value="F:ferrous iron transmembrane transporter activity"/>
    <property type="evidence" value="ECO:0007669"/>
    <property type="project" value="UniProtKB-UniRule"/>
</dbReference>
<evidence type="ECO:0000256" key="16">
    <source>
        <dbReference type="PIRSR" id="PIRSR603373-2"/>
    </source>
</evidence>
<dbReference type="InterPro" id="IPR041069">
    <property type="entry name" value="FeoB_Cyto"/>
</dbReference>
<dbReference type="GO" id="GO:0046872">
    <property type="term" value="F:metal ion binding"/>
    <property type="evidence" value="ECO:0007669"/>
    <property type="project" value="UniProtKB-KW"/>
</dbReference>
<evidence type="ECO:0000256" key="12">
    <source>
        <dbReference type="ARBA" id="ARBA00023134"/>
    </source>
</evidence>
<keyword evidence="6" id="KW-0997">Cell inner membrane</keyword>
<dbReference type="Pfam" id="PF02421">
    <property type="entry name" value="FeoB_N"/>
    <property type="match status" value="1"/>
</dbReference>
<name>A0A1H7MFD6_RUMAL</name>
<evidence type="ECO:0000256" key="14">
    <source>
        <dbReference type="NCBIfam" id="TIGR00437"/>
    </source>
</evidence>
<dbReference type="InterPro" id="IPR050860">
    <property type="entry name" value="FeoB_GTPase"/>
</dbReference>
<dbReference type="GO" id="GO:0005886">
    <property type="term" value="C:plasma membrane"/>
    <property type="evidence" value="ECO:0007669"/>
    <property type="project" value="UniProtKB-SubCell"/>
</dbReference>
<feature type="transmembrane region" description="Helical" evidence="17">
    <location>
        <begin position="478"/>
        <end position="501"/>
    </location>
</feature>
<dbReference type="AlphaFoldDB" id="A0A1H7MFD6"/>
<evidence type="ECO:0000259" key="18">
    <source>
        <dbReference type="PROSITE" id="PS51711"/>
    </source>
</evidence>
<feature type="transmembrane region" description="Helical" evidence="17">
    <location>
        <begin position="602"/>
        <end position="620"/>
    </location>
</feature>
<evidence type="ECO:0000313" key="19">
    <source>
        <dbReference type="EMBL" id="SEL09791.1"/>
    </source>
</evidence>
<dbReference type="InterPro" id="IPR003373">
    <property type="entry name" value="Fe2_transport_prot-B"/>
</dbReference>
<feature type="transmembrane region" description="Helical" evidence="17">
    <location>
        <begin position="735"/>
        <end position="754"/>
    </location>
</feature>
<dbReference type="GO" id="GO:0005525">
    <property type="term" value="F:GTP binding"/>
    <property type="evidence" value="ECO:0007669"/>
    <property type="project" value="UniProtKB-KW"/>
</dbReference>
<dbReference type="Gene3D" id="3.40.50.300">
    <property type="entry name" value="P-loop containing nucleotide triphosphate hydrolases"/>
    <property type="match status" value="1"/>
</dbReference>
<evidence type="ECO:0000256" key="17">
    <source>
        <dbReference type="RuleBase" id="RU362098"/>
    </source>
</evidence>
<sequence length="803" mass="87326">MSIKIALAGNPNCGKTTLFNALTGSNQFVGNWPGVTVEKKEGKLKKHSDVIVTDLPGIYSLSPYTLEEVVARNYLIDEKPDVILNIIDGTNLERNLYLTTQLTELGIPVVCAVNMMDVVNKNGDKINISKLSEAIGCKVVEISALKNEGVSEAAEAAISAADTKHDGPVHRFDAAIEHALAHIEEACVHDLPEDQQRWYAIKLFERDDKVIEKLGIKGEKLAHINKDIEKVEKELDDDSESIITNERYNYISSIIDSCLVKKNKGALSSSDKIDRVVTNRWLGLPIFAAIMFAVYWIAMVGVGAPLTDFTNDNIFGEDGFHLFGKGTAEYEDAAEEYADAQLIIDGYDAYVEANGTPADEFTYEVEDEETLEISEETATIADYEEALATVEKIGDEPDPADYGWYVPPVPALAEKVLDKAGAAAWLKGLIIDGIIAGCGAVLGFVPQMLVLFLMLAFLEACGYMSRIAFVLDRVFRKFGLSGKSFIPMLVGVGCGVPGIMASRTIENERDRRMTIMTTTFIPCGAKVPFIAMIAGAIFGGSAWVATSAYFIGMAAIIISGIMLKKTKMFAGDPAPFVMELPAYHLPTVKNVLRSMWERGWSFIKKAGTVILISQVVVWFTSRFGFVDGSFGMLEEDELSASILAKIGSTIAWIFTPLGWGNWQAAVASITGLVAKENIVGTMGTLYGGGDKTVWQELAVQFTGITGYSFLVFNLLCAPCFAAIGAIKREMNNAKWTWFAIGYQCGFAYAIALMINQFGGLFTGSANIIGVIFAAAVLAGMIYMLVRPYKEATKLTSKLAVGKA</sequence>
<evidence type="ECO:0000256" key="13">
    <source>
        <dbReference type="ARBA" id="ARBA00023136"/>
    </source>
</evidence>
<evidence type="ECO:0000256" key="10">
    <source>
        <dbReference type="ARBA" id="ARBA00023004"/>
    </source>
</evidence>
<dbReference type="InterPro" id="IPR030389">
    <property type="entry name" value="G_FEOB_dom"/>
</dbReference>
<keyword evidence="11" id="KW-0406">Ion transport</keyword>
<keyword evidence="3 17" id="KW-0813">Transport</keyword>
<keyword evidence="9 17" id="KW-1133">Transmembrane helix</keyword>